<keyword evidence="5" id="KW-0408">Iron</keyword>
<evidence type="ECO:0000256" key="2">
    <source>
        <dbReference type="ARBA" id="ARBA00022723"/>
    </source>
</evidence>
<evidence type="ECO:0000313" key="8">
    <source>
        <dbReference type="Proteomes" id="UP000785200"/>
    </source>
</evidence>
<proteinExistence type="predicted"/>
<keyword evidence="4" id="KW-0560">Oxidoreductase</keyword>
<dbReference type="EMBL" id="VNKQ01000010">
    <property type="protein sequence ID" value="KAG0648379.1"/>
    <property type="molecule type" value="Genomic_DNA"/>
</dbReference>
<dbReference type="GO" id="GO:0005506">
    <property type="term" value="F:iron ion binding"/>
    <property type="evidence" value="ECO:0007669"/>
    <property type="project" value="InterPro"/>
</dbReference>
<evidence type="ECO:0000313" key="7">
    <source>
        <dbReference type="EMBL" id="KAG0648379.1"/>
    </source>
</evidence>
<keyword evidence="8" id="KW-1185">Reference proteome</keyword>
<dbReference type="AlphaFoldDB" id="A0A9P6VIL9"/>
<dbReference type="SMART" id="SM00702">
    <property type="entry name" value="P4Hc"/>
    <property type="match status" value="1"/>
</dbReference>
<comment type="caution">
    <text evidence="7">The sequence shown here is derived from an EMBL/GenBank/DDBJ whole genome shotgun (WGS) entry which is preliminary data.</text>
</comment>
<dbReference type="PANTHER" id="PTHR10869">
    <property type="entry name" value="PROLYL 4-HYDROXYLASE ALPHA SUBUNIT"/>
    <property type="match status" value="1"/>
</dbReference>
<dbReference type="OrthoDB" id="420380at2759"/>
<organism evidence="7 8">
    <name type="scientific">Hyphodiscus hymeniophilus</name>
    <dbReference type="NCBI Taxonomy" id="353542"/>
    <lineage>
        <taxon>Eukaryota</taxon>
        <taxon>Fungi</taxon>
        <taxon>Dikarya</taxon>
        <taxon>Ascomycota</taxon>
        <taxon>Pezizomycotina</taxon>
        <taxon>Leotiomycetes</taxon>
        <taxon>Helotiales</taxon>
        <taxon>Hyphodiscaceae</taxon>
        <taxon>Hyphodiscus</taxon>
    </lineage>
</organism>
<dbReference type="InterPro" id="IPR045054">
    <property type="entry name" value="P4HA-like"/>
</dbReference>
<feature type="domain" description="Prolyl 4-hydroxylase alpha subunit" evidence="6">
    <location>
        <begin position="74"/>
        <end position="271"/>
    </location>
</feature>
<evidence type="ECO:0000256" key="3">
    <source>
        <dbReference type="ARBA" id="ARBA00022964"/>
    </source>
</evidence>
<evidence type="ECO:0000256" key="4">
    <source>
        <dbReference type="ARBA" id="ARBA00023002"/>
    </source>
</evidence>
<protein>
    <submittedName>
        <fullName evidence="7">Prolyl 4-hydroxylase 10</fullName>
    </submittedName>
</protein>
<sequence>MDLSTPRTVSQASSSRLGPWPVILLKILLPISVASVSLALLTSQATPTIPQADFASHYSCMPPVHTVRILSYEPLILHIENFLTETERKYLHQLATPHYKNSTTYTLNGTEIASGARTSTSAFLPFDDGVVSCITQRAAEFQGFESVANVESIQATKYEEGQQFKPHYDWFLPKERNLSLNRASTFFAILAANCTNCGTIFPRLLYDWEREDEKLCKYVECGQKSLVVKPIPGSAIFWRNLHENGTGNKLTWHAGLPVLDGTKVGLNIWTRTNVSDS</sequence>
<name>A0A9P6VIL9_9HELO</name>
<keyword evidence="2" id="KW-0479">Metal-binding</keyword>
<dbReference type="Pfam" id="PF13640">
    <property type="entry name" value="2OG-FeII_Oxy_3"/>
    <property type="match status" value="1"/>
</dbReference>
<evidence type="ECO:0000256" key="5">
    <source>
        <dbReference type="ARBA" id="ARBA00023004"/>
    </source>
</evidence>
<dbReference type="InterPro" id="IPR006620">
    <property type="entry name" value="Pro_4_hyd_alph"/>
</dbReference>
<gene>
    <name evidence="7" type="ORF">D0Z07_5506</name>
</gene>
<dbReference type="PANTHER" id="PTHR10869:SF242">
    <property type="entry name" value="PROLYL 4-HYDROXYLASE ALPHA SUBUNIT DOMAIN-CONTAINING PROTEIN"/>
    <property type="match status" value="1"/>
</dbReference>
<dbReference type="GO" id="GO:0005783">
    <property type="term" value="C:endoplasmic reticulum"/>
    <property type="evidence" value="ECO:0007669"/>
    <property type="project" value="TreeGrafter"/>
</dbReference>
<comment type="cofactor">
    <cofactor evidence="1">
        <name>L-ascorbate</name>
        <dbReference type="ChEBI" id="CHEBI:38290"/>
    </cofactor>
</comment>
<dbReference type="Proteomes" id="UP000785200">
    <property type="component" value="Unassembled WGS sequence"/>
</dbReference>
<dbReference type="GO" id="GO:0031418">
    <property type="term" value="F:L-ascorbic acid binding"/>
    <property type="evidence" value="ECO:0007669"/>
    <property type="project" value="InterPro"/>
</dbReference>
<dbReference type="InterPro" id="IPR044862">
    <property type="entry name" value="Pro_4_hyd_alph_FE2OG_OXY"/>
</dbReference>
<keyword evidence="3" id="KW-0223">Dioxygenase</keyword>
<reference evidence="7" key="1">
    <citation type="submission" date="2019-07" db="EMBL/GenBank/DDBJ databases">
        <title>Hyphodiscus hymeniophilus genome sequencing and assembly.</title>
        <authorList>
            <person name="Kramer G."/>
            <person name="Nodwell J."/>
        </authorList>
    </citation>
    <scope>NUCLEOTIDE SEQUENCE</scope>
    <source>
        <strain evidence="7">ATCC 34498</strain>
    </source>
</reference>
<accession>A0A9P6VIL9</accession>
<dbReference type="GO" id="GO:0004656">
    <property type="term" value="F:procollagen-proline 4-dioxygenase activity"/>
    <property type="evidence" value="ECO:0007669"/>
    <property type="project" value="TreeGrafter"/>
</dbReference>
<dbReference type="Gene3D" id="2.60.120.620">
    <property type="entry name" value="q2cbj1_9rhob like domain"/>
    <property type="match status" value="1"/>
</dbReference>
<evidence type="ECO:0000256" key="1">
    <source>
        <dbReference type="ARBA" id="ARBA00001961"/>
    </source>
</evidence>
<evidence type="ECO:0000259" key="6">
    <source>
        <dbReference type="SMART" id="SM00702"/>
    </source>
</evidence>